<dbReference type="Pfam" id="PF11818">
    <property type="entry name" value="DUF3340"/>
    <property type="match status" value="1"/>
</dbReference>
<evidence type="ECO:0000259" key="7">
    <source>
        <dbReference type="PROSITE" id="PS50106"/>
    </source>
</evidence>
<dbReference type="SMART" id="SM00228">
    <property type="entry name" value="PDZ"/>
    <property type="match status" value="1"/>
</dbReference>
<feature type="domain" description="PDZ" evidence="7">
    <location>
        <begin position="283"/>
        <end position="353"/>
    </location>
</feature>
<evidence type="ECO:0000313" key="9">
    <source>
        <dbReference type="Proteomes" id="UP001176429"/>
    </source>
</evidence>
<dbReference type="InterPro" id="IPR020992">
    <property type="entry name" value="Tail_Prtase_C"/>
</dbReference>
<dbReference type="InterPro" id="IPR005151">
    <property type="entry name" value="Tail-specific_protease"/>
</dbReference>
<dbReference type="Gene3D" id="2.30.42.10">
    <property type="match status" value="1"/>
</dbReference>
<dbReference type="InterPro" id="IPR036034">
    <property type="entry name" value="PDZ_sf"/>
</dbReference>
<dbReference type="SUPFAM" id="SSF52096">
    <property type="entry name" value="ClpP/crotonase"/>
    <property type="match status" value="1"/>
</dbReference>
<keyword evidence="2 5" id="KW-0645">Protease</keyword>
<name>A0ABT9B8K8_9BACT</name>
<dbReference type="RefSeq" id="WP_305005362.1">
    <property type="nucleotide sequence ID" value="NZ_JAUQSY010000003.1"/>
</dbReference>
<evidence type="ECO:0000256" key="6">
    <source>
        <dbReference type="SAM" id="MobiDB-lite"/>
    </source>
</evidence>
<feature type="compositionally biased region" description="Low complexity" evidence="6">
    <location>
        <begin position="191"/>
        <end position="215"/>
    </location>
</feature>
<dbReference type="CDD" id="cd07560">
    <property type="entry name" value="Peptidase_S41_CPP"/>
    <property type="match status" value="1"/>
</dbReference>
<evidence type="ECO:0000256" key="3">
    <source>
        <dbReference type="ARBA" id="ARBA00022801"/>
    </source>
</evidence>
<proteinExistence type="inferred from homology"/>
<dbReference type="Pfam" id="PF00595">
    <property type="entry name" value="PDZ"/>
    <property type="match status" value="1"/>
</dbReference>
<dbReference type="InterPro" id="IPR029045">
    <property type="entry name" value="ClpP/crotonase-like_dom_sf"/>
</dbReference>
<evidence type="ECO:0000256" key="5">
    <source>
        <dbReference type="RuleBase" id="RU004404"/>
    </source>
</evidence>
<dbReference type="PANTHER" id="PTHR32060:SF22">
    <property type="entry name" value="CARBOXYL-TERMINAL-PROCESSING PEPTIDASE 3, CHLOROPLASTIC"/>
    <property type="match status" value="1"/>
</dbReference>
<dbReference type="InterPro" id="IPR040573">
    <property type="entry name" value="TSP_N"/>
</dbReference>
<comment type="caution">
    <text evidence="8">The sequence shown here is derived from an EMBL/GenBank/DDBJ whole genome shotgun (WGS) entry which is preliminary data.</text>
</comment>
<dbReference type="SMART" id="SM00245">
    <property type="entry name" value="TSPc"/>
    <property type="match status" value="1"/>
</dbReference>
<evidence type="ECO:0000256" key="4">
    <source>
        <dbReference type="ARBA" id="ARBA00022825"/>
    </source>
</evidence>
<organism evidence="8 9">
    <name type="scientific">Hymenobacter aranciens</name>
    <dbReference type="NCBI Taxonomy" id="3063996"/>
    <lineage>
        <taxon>Bacteria</taxon>
        <taxon>Pseudomonadati</taxon>
        <taxon>Bacteroidota</taxon>
        <taxon>Cytophagia</taxon>
        <taxon>Cytophagales</taxon>
        <taxon>Hymenobacteraceae</taxon>
        <taxon>Hymenobacter</taxon>
    </lineage>
</organism>
<dbReference type="NCBIfam" id="TIGR00225">
    <property type="entry name" value="prc"/>
    <property type="match status" value="1"/>
</dbReference>
<comment type="similarity">
    <text evidence="1 5">Belongs to the peptidase S41A family.</text>
</comment>
<protein>
    <submittedName>
        <fullName evidence="8">Carboxy terminal-processing peptidase</fullName>
        <ecNumber evidence="8">3.4.21.102</ecNumber>
    </submittedName>
</protein>
<dbReference type="PROSITE" id="PS50106">
    <property type="entry name" value="PDZ"/>
    <property type="match status" value="1"/>
</dbReference>
<dbReference type="Pfam" id="PF17804">
    <property type="entry name" value="TSP_NTD"/>
    <property type="match status" value="1"/>
</dbReference>
<keyword evidence="3 5" id="KW-0378">Hydrolase</keyword>
<dbReference type="Gene3D" id="3.90.226.10">
    <property type="entry name" value="2-enoyl-CoA Hydratase, Chain A, domain 1"/>
    <property type="match status" value="1"/>
</dbReference>
<evidence type="ECO:0000256" key="1">
    <source>
        <dbReference type="ARBA" id="ARBA00009179"/>
    </source>
</evidence>
<dbReference type="InterPro" id="IPR004447">
    <property type="entry name" value="Peptidase_S41A"/>
</dbReference>
<sequence>MSFSRLKIGLYAFLVSAVFVLASYRLLRRADSAVPGKDEVLIGTMLQGLSAAHYQPEKVDDAFSKRVFDLYLKRLDFRKKFLLASDVEQLRKFQTQIDDEVKRGSHEFLDLSTKLMAERTKEMQLLYRELLAKPFDFTTEETFQTDFEKAAFPADKAAQREQWRKLLKYETLSRISEMMDAQEKAKDKKALASTTTPAPGSAADVATPAAANPEAPTAPEPPRTPAQMEAEARKRVLKVYDDQFADLLDTDANERLSIYANTIANTYDPHTEYFAPREKQDFDIAMTGRFEGIGATLREKDGLIYVEDIIPGSASSRQGQLKKGDALLRVAQGAAEPVSIEGWRTQKAITLIRGKKGSEVRLTVKKPDGSTQIIPIIRDVVVIEETYAQSATIDMNGQKIGYLRLPTFYADFNDNGGRSSAEDVKKELAKLNAEGVKGVVFDLRYNGGGSLTDAVEMAGLFMESGPMVQVRDGQGRTSVLNDKDPRVQYSGPLVVLVNKYSASASEILAAAIQDYKRGVIMGSASTYGKGTVQRIFDLDEALPAELNSVKPIGSLKLTTQKFYRVNGGSTQFKGVMSDIVLPDAWAYLDQGEKETDYPLKWDEIQPARYRPWDAAPAIDKLRANSKVRVAASPSFKVLDEIAQRMKKRKDETTVSLKLTAYRTEQAQAKAESDKYEEAQKASTGLTFTPLSADVKALAGDTIKINRAARFTKNLKKDITIGEAVAVINDELK</sequence>
<reference evidence="8" key="1">
    <citation type="submission" date="2023-07" db="EMBL/GenBank/DDBJ databases">
        <authorList>
            <person name="Kim M.K."/>
        </authorList>
    </citation>
    <scope>NUCLEOTIDE SEQUENCE</scope>
    <source>
        <strain evidence="8">ASUV-10-1</strain>
    </source>
</reference>
<dbReference type="EC" id="3.4.21.102" evidence="8"/>
<dbReference type="InterPro" id="IPR001478">
    <property type="entry name" value="PDZ"/>
</dbReference>
<dbReference type="EMBL" id="JAUQSY010000003">
    <property type="protein sequence ID" value="MDO7874044.1"/>
    <property type="molecule type" value="Genomic_DNA"/>
</dbReference>
<evidence type="ECO:0000256" key="2">
    <source>
        <dbReference type="ARBA" id="ARBA00022670"/>
    </source>
</evidence>
<dbReference type="Proteomes" id="UP001176429">
    <property type="component" value="Unassembled WGS sequence"/>
</dbReference>
<keyword evidence="9" id="KW-1185">Reference proteome</keyword>
<accession>A0ABT9B8K8</accession>
<feature type="region of interest" description="Disordered" evidence="6">
    <location>
        <begin position="183"/>
        <end position="229"/>
    </location>
</feature>
<dbReference type="PANTHER" id="PTHR32060">
    <property type="entry name" value="TAIL-SPECIFIC PROTEASE"/>
    <property type="match status" value="1"/>
</dbReference>
<keyword evidence="4 5" id="KW-0720">Serine protease</keyword>
<dbReference type="Pfam" id="PF03572">
    <property type="entry name" value="Peptidase_S41"/>
    <property type="match status" value="1"/>
</dbReference>
<evidence type="ECO:0000313" key="8">
    <source>
        <dbReference type="EMBL" id="MDO7874044.1"/>
    </source>
</evidence>
<dbReference type="SUPFAM" id="SSF50156">
    <property type="entry name" value="PDZ domain-like"/>
    <property type="match status" value="1"/>
</dbReference>
<gene>
    <name evidence="8" type="ORF">Q5H93_04815</name>
</gene>
<dbReference type="GO" id="GO:0004252">
    <property type="term" value="F:serine-type endopeptidase activity"/>
    <property type="evidence" value="ECO:0007669"/>
    <property type="project" value="UniProtKB-EC"/>
</dbReference>